<dbReference type="GeneID" id="110978507"/>
<evidence type="ECO:0000313" key="4">
    <source>
        <dbReference type="RefSeq" id="XP_022089264.1"/>
    </source>
</evidence>
<evidence type="ECO:0000313" key="2">
    <source>
        <dbReference type="Proteomes" id="UP000694845"/>
    </source>
</evidence>
<dbReference type="Pfam" id="PF18800">
    <property type="entry name" value="Atthog"/>
    <property type="match status" value="1"/>
</dbReference>
<organism evidence="2 4">
    <name type="scientific">Acanthaster planci</name>
    <name type="common">Crown-of-thorns starfish</name>
    <dbReference type="NCBI Taxonomy" id="133434"/>
    <lineage>
        <taxon>Eukaryota</taxon>
        <taxon>Metazoa</taxon>
        <taxon>Echinodermata</taxon>
        <taxon>Eleutherozoa</taxon>
        <taxon>Asterozoa</taxon>
        <taxon>Asteroidea</taxon>
        <taxon>Valvatacea</taxon>
        <taxon>Valvatida</taxon>
        <taxon>Acanthasteridae</taxon>
        <taxon>Acanthaster</taxon>
    </lineage>
</organism>
<dbReference type="RefSeq" id="XP_022089264.1">
    <property type="nucleotide sequence ID" value="XM_022233572.1"/>
</dbReference>
<keyword evidence="1" id="KW-1133">Transmembrane helix</keyword>
<dbReference type="PANTHER" id="PTHR31186:SF1">
    <property type="entry name" value="MODULATOR OF SMOOTHENED PROTEIN"/>
    <property type="match status" value="1"/>
</dbReference>
<keyword evidence="1" id="KW-0812">Transmembrane</keyword>
<sequence>MDSFLLAAGILYFLAISLCGMSLALPLWVVSNVQRSDLSLGLLVHCQQIYGRPWDCRYAEGPLEWLLAAVLIMLGIVALAVGTGMIIFSDKRPRLRRYPKYMGLAAWTLFCLAIMMFPAGFDLPLIGGNPYLLPNSVKTGISYGLFFTGIICTFFGSALALGKMYYDIIVLR</sequence>
<dbReference type="Proteomes" id="UP000694845">
    <property type="component" value="Unplaced"/>
</dbReference>
<feature type="transmembrane region" description="Helical" evidence="1">
    <location>
        <begin position="101"/>
        <end position="121"/>
    </location>
</feature>
<evidence type="ECO:0000256" key="1">
    <source>
        <dbReference type="SAM" id="Phobius"/>
    </source>
</evidence>
<feature type="transmembrane region" description="Helical" evidence="1">
    <location>
        <begin position="65"/>
        <end position="89"/>
    </location>
</feature>
<evidence type="ECO:0000313" key="3">
    <source>
        <dbReference type="RefSeq" id="XP_022089256.1"/>
    </source>
</evidence>
<gene>
    <name evidence="3 4" type="primary">LOC110978507</name>
</gene>
<proteinExistence type="predicted"/>
<dbReference type="GO" id="GO:0060170">
    <property type="term" value="C:ciliary membrane"/>
    <property type="evidence" value="ECO:0007669"/>
    <property type="project" value="TreeGrafter"/>
</dbReference>
<protein>
    <submittedName>
        <fullName evidence="3 4">Uncharacterized protein C16orf52 homolog</fullName>
    </submittedName>
</protein>
<keyword evidence="1" id="KW-0472">Membrane</keyword>
<name>A0A8B7Y7R4_ACAPL</name>
<dbReference type="OMA" id="RMYFAMI"/>
<dbReference type="OrthoDB" id="10004971at2759"/>
<keyword evidence="2" id="KW-1185">Reference proteome</keyword>
<feature type="transmembrane region" description="Helical" evidence="1">
    <location>
        <begin position="141"/>
        <end position="162"/>
    </location>
</feature>
<reference evidence="3 4" key="1">
    <citation type="submission" date="2025-04" db="UniProtKB">
        <authorList>
            <consortium name="RefSeq"/>
        </authorList>
    </citation>
    <scope>IDENTIFICATION</scope>
</reference>
<dbReference type="InterPro" id="IPR037663">
    <property type="entry name" value="Mosmo"/>
</dbReference>
<dbReference type="AlphaFoldDB" id="A0A8B7Y7R4"/>
<dbReference type="RefSeq" id="XP_022089256.1">
    <property type="nucleotide sequence ID" value="XM_022233564.1"/>
</dbReference>
<dbReference type="KEGG" id="aplc:110978507"/>
<dbReference type="PANTHER" id="PTHR31186">
    <property type="entry name" value="MODULATOR OF SMOOTHENED PROTEIN"/>
    <property type="match status" value="1"/>
</dbReference>
<dbReference type="GO" id="GO:0005794">
    <property type="term" value="C:Golgi apparatus"/>
    <property type="evidence" value="ECO:0007669"/>
    <property type="project" value="TreeGrafter"/>
</dbReference>
<dbReference type="GO" id="GO:0045879">
    <property type="term" value="P:negative regulation of smoothened signaling pathway"/>
    <property type="evidence" value="ECO:0007669"/>
    <property type="project" value="TreeGrafter"/>
</dbReference>
<accession>A0A8B7Y7R4</accession>